<evidence type="ECO:0000256" key="3">
    <source>
        <dbReference type="ARBA" id="ARBA00023163"/>
    </source>
</evidence>
<gene>
    <name evidence="5" type="ORF">GCM10009765_74910</name>
</gene>
<name>A0ABN2J039_9ACTN</name>
<dbReference type="InterPro" id="IPR018062">
    <property type="entry name" value="HTH_AraC-typ_CS"/>
</dbReference>
<dbReference type="PROSITE" id="PS01124">
    <property type="entry name" value="HTH_ARAC_FAMILY_2"/>
    <property type="match status" value="1"/>
</dbReference>
<dbReference type="EMBL" id="BAAANY010000039">
    <property type="protein sequence ID" value="GAA1715047.1"/>
    <property type="molecule type" value="Genomic_DNA"/>
</dbReference>
<dbReference type="Proteomes" id="UP001500618">
    <property type="component" value="Unassembled WGS sequence"/>
</dbReference>
<dbReference type="SUPFAM" id="SSF46689">
    <property type="entry name" value="Homeodomain-like"/>
    <property type="match status" value="2"/>
</dbReference>
<sequence>MPPASGTVQMGVRHWPGMRSEYAWLPPTVTATQTKPYQIGVSFTAHRTAIYGLDGRLGYSDIRAGAVFVTGAEEITWASVREPSESLEIYPSQDLLRSLGGSLDAIEPAMAVADATVLAVASMLRRAHLTGTAISDVAASTVAHRLGSHLLERYGGLRLRRRVGRLPLATVDRVAEFVDAGLAGPLTLDALATVATLSPYHFARGFKATTGMAPHQFVTSRRIDRARALLLDTPSSVADIARAVGLSNVRHFRQLFRAQLGVLPGQLRRKPQDPTL</sequence>
<dbReference type="SMART" id="SM00342">
    <property type="entry name" value="HTH_ARAC"/>
    <property type="match status" value="1"/>
</dbReference>
<evidence type="ECO:0000256" key="1">
    <source>
        <dbReference type="ARBA" id="ARBA00023015"/>
    </source>
</evidence>
<evidence type="ECO:0000259" key="4">
    <source>
        <dbReference type="PROSITE" id="PS01124"/>
    </source>
</evidence>
<proteinExistence type="predicted"/>
<evidence type="ECO:0000256" key="2">
    <source>
        <dbReference type="ARBA" id="ARBA00023125"/>
    </source>
</evidence>
<comment type="caution">
    <text evidence="5">The sequence shown here is derived from an EMBL/GenBank/DDBJ whole genome shotgun (WGS) entry which is preliminary data.</text>
</comment>
<reference evidence="6" key="1">
    <citation type="journal article" date="2019" name="Int. J. Syst. Evol. Microbiol.">
        <title>The Global Catalogue of Microorganisms (GCM) 10K type strain sequencing project: providing services to taxonomists for standard genome sequencing and annotation.</title>
        <authorList>
            <consortium name="The Broad Institute Genomics Platform"/>
            <consortium name="The Broad Institute Genome Sequencing Center for Infectious Disease"/>
            <person name="Wu L."/>
            <person name="Ma J."/>
        </authorList>
    </citation>
    <scope>NUCLEOTIDE SEQUENCE [LARGE SCALE GENOMIC DNA]</scope>
    <source>
        <strain evidence="6">JCM 14718</strain>
    </source>
</reference>
<dbReference type="InterPro" id="IPR009057">
    <property type="entry name" value="Homeodomain-like_sf"/>
</dbReference>
<dbReference type="InterPro" id="IPR018060">
    <property type="entry name" value="HTH_AraC"/>
</dbReference>
<dbReference type="Pfam" id="PF12833">
    <property type="entry name" value="HTH_18"/>
    <property type="match status" value="1"/>
</dbReference>
<evidence type="ECO:0000313" key="6">
    <source>
        <dbReference type="Proteomes" id="UP001500618"/>
    </source>
</evidence>
<organism evidence="5 6">
    <name type="scientific">Fodinicola feengrottensis</name>
    <dbReference type="NCBI Taxonomy" id="435914"/>
    <lineage>
        <taxon>Bacteria</taxon>
        <taxon>Bacillati</taxon>
        <taxon>Actinomycetota</taxon>
        <taxon>Actinomycetes</taxon>
        <taxon>Mycobacteriales</taxon>
        <taxon>Fodinicola</taxon>
    </lineage>
</organism>
<keyword evidence="3" id="KW-0804">Transcription</keyword>
<dbReference type="PROSITE" id="PS00041">
    <property type="entry name" value="HTH_ARAC_FAMILY_1"/>
    <property type="match status" value="1"/>
</dbReference>
<evidence type="ECO:0000313" key="5">
    <source>
        <dbReference type="EMBL" id="GAA1715047.1"/>
    </source>
</evidence>
<feature type="domain" description="HTH araC/xylS-type" evidence="4">
    <location>
        <begin position="172"/>
        <end position="270"/>
    </location>
</feature>
<accession>A0ABN2J039</accession>
<dbReference type="PANTHER" id="PTHR46796:SF6">
    <property type="entry name" value="ARAC SUBFAMILY"/>
    <property type="match status" value="1"/>
</dbReference>
<dbReference type="RefSeq" id="WP_344314812.1">
    <property type="nucleotide sequence ID" value="NZ_BAAANY010000039.1"/>
</dbReference>
<keyword evidence="2" id="KW-0238">DNA-binding</keyword>
<keyword evidence="6" id="KW-1185">Reference proteome</keyword>
<keyword evidence="1" id="KW-0805">Transcription regulation</keyword>
<dbReference type="Gene3D" id="1.10.10.60">
    <property type="entry name" value="Homeodomain-like"/>
    <property type="match status" value="2"/>
</dbReference>
<dbReference type="InterPro" id="IPR050204">
    <property type="entry name" value="AraC_XylS_family_regulators"/>
</dbReference>
<dbReference type="PANTHER" id="PTHR46796">
    <property type="entry name" value="HTH-TYPE TRANSCRIPTIONAL ACTIVATOR RHAS-RELATED"/>
    <property type="match status" value="1"/>
</dbReference>
<protein>
    <submittedName>
        <fullName evidence="5">AraC family transcriptional regulator</fullName>
    </submittedName>
</protein>